<dbReference type="SUPFAM" id="SSF46785">
    <property type="entry name" value="Winged helix' DNA-binding domain"/>
    <property type="match status" value="1"/>
</dbReference>
<dbReference type="Gene3D" id="1.10.10.10">
    <property type="entry name" value="Winged helix-like DNA-binding domain superfamily/Winged helix DNA-binding domain"/>
    <property type="match status" value="1"/>
</dbReference>
<evidence type="ECO:0000313" key="6">
    <source>
        <dbReference type="Proteomes" id="UP000320404"/>
    </source>
</evidence>
<sequence length="154" mass="17930">MTKKNTDRRTLTLERYLHCRLSILSSRVSMRIAQTYGDKFAISVTEWRIMAVLGEYPGISADEVSNKTQIEKLILSRAISKLLNRNLRNRERDPADKRRSMLKLSKTDQSVYDEIVPIAYDMEKELPNCFNAEETEAFSKLVDRLYEHARQLGD</sequence>
<dbReference type="GO" id="GO:0003700">
    <property type="term" value="F:DNA-binding transcription factor activity"/>
    <property type="evidence" value="ECO:0007669"/>
    <property type="project" value="InterPro"/>
</dbReference>
<keyword evidence="1" id="KW-0805">Transcription regulation</keyword>
<dbReference type="PROSITE" id="PS50995">
    <property type="entry name" value="HTH_MARR_2"/>
    <property type="match status" value="1"/>
</dbReference>
<dbReference type="InterPro" id="IPR052067">
    <property type="entry name" value="Metal_resp_HTH_trans_reg"/>
</dbReference>
<evidence type="ECO:0000256" key="3">
    <source>
        <dbReference type="ARBA" id="ARBA00023163"/>
    </source>
</evidence>
<dbReference type="PANTHER" id="PTHR35790">
    <property type="entry name" value="HTH-TYPE TRANSCRIPTIONAL REGULATOR PCHR"/>
    <property type="match status" value="1"/>
</dbReference>
<dbReference type="Proteomes" id="UP000320404">
    <property type="component" value="Unassembled WGS sequence"/>
</dbReference>
<dbReference type="EMBL" id="SHAH01000100">
    <property type="protein sequence ID" value="RZO74454.1"/>
    <property type="molecule type" value="Genomic_DNA"/>
</dbReference>
<name>A0A520RW95_9GAMM</name>
<dbReference type="InterPro" id="IPR036388">
    <property type="entry name" value="WH-like_DNA-bd_sf"/>
</dbReference>
<dbReference type="PANTHER" id="PTHR35790:SF4">
    <property type="entry name" value="HTH-TYPE TRANSCRIPTIONAL REGULATOR PCHR"/>
    <property type="match status" value="1"/>
</dbReference>
<gene>
    <name evidence="5" type="ORF">EVA69_05880</name>
</gene>
<dbReference type="Pfam" id="PF01047">
    <property type="entry name" value="MarR"/>
    <property type="match status" value="1"/>
</dbReference>
<feature type="domain" description="HTH marR-type" evidence="4">
    <location>
        <begin position="14"/>
        <end position="147"/>
    </location>
</feature>
<evidence type="ECO:0000259" key="4">
    <source>
        <dbReference type="PROSITE" id="PS50995"/>
    </source>
</evidence>
<organism evidence="5 6">
    <name type="scientific">OM182 bacterium</name>
    <dbReference type="NCBI Taxonomy" id="2510334"/>
    <lineage>
        <taxon>Bacteria</taxon>
        <taxon>Pseudomonadati</taxon>
        <taxon>Pseudomonadota</taxon>
        <taxon>Gammaproteobacteria</taxon>
        <taxon>OMG group</taxon>
        <taxon>OM182 clade</taxon>
    </lineage>
</organism>
<evidence type="ECO:0000256" key="2">
    <source>
        <dbReference type="ARBA" id="ARBA00023125"/>
    </source>
</evidence>
<keyword evidence="2" id="KW-0238">DNA-binding</keyword>
<dbReference type="SMART" id="SM00347">
    <property type="entry name" value="HTH_MARR"/>
    <property type="match status" value="1"/>
</dbReference>
<protein>
    <submittedName>
        <fullName evidence="5">MarR family transcriptional regulator</fullName>
    </submittedName>
</protein>
<accession>A0A520RW95</accession>
<dbReference type="InterPro" id="IPR036390">
    <property type="entry name" value="WH_DNA-bd_sf"/>
</dbReference>
<dbReference type="GO" id="GO:0003677">
    <property type="term" value="F:DNA binding"/>
    <property type="evidence" value="ECO:0007669"/>
    <property type="project" value="UniProtKB-KW"/>
</dbReference>
<evidence type="ECO:0000313" key="5">
    <source>
        <dbReference type="EMBL" id="RZO74454.1"/>
    </source>
</evidence>
<proteinExistence type="predicted"/>
<dbReference type="InterPro" id="IPR000835">
    <property type="entry name" value="HTH_MarR-typ"/>
</dbReference>
<reference evidence="5 6" key="1">
    <citation type="submission" date="2019-02" db="EMBL/GenBank/DDBJ databases">
        <title>Prokaryotic population dynamics and viral predation in marine succession experiment using metagenomics: the confinement effect.</title>
        <authorList>
            <person name="Haro-Moreno J.M."/>
            <person name="Rodriguez-Valera F."/>
            <person name="Lopez-Perez M."/>
        </authorList>
    </citation>
    <scope>NUCLEOTIDE SEQUENCE [LARGE SCALE GENOMIC DNA]</scope>
    <source>
        <strain evidence="5">MED-G158</strain>
    </source>
</reference>
<comment type="caution">
    <text evidence="5">The sequence shown here is derived from an EMBL/GenBank/DDBJ whole genome shotgun (WGS) entry which is preliminary data.</text>
</comment>
<evidence type="ECO:0000256" key="1">
    <source>
        <dbReference type="ARBA" id="ARBA00023015"/>
    </source>
</evidence>
<keyword evidence="3" id="KW-0804">Transcription</keyword>
<dbReference type="AlphaFoldDB" id="A0A520RW95"/>